<name>A0A1L9U0V9_9EURO</name>
<feature type="active site" description="Proton acceptor" evidence="5">
    <location>
        <position position="32"/>
    </location>
</feature>
<evidence type="ECO:0000313" key="10">
    <source>
        <dbReference type="Proteomes" id="UP000184356"/>
    </source>
</evidence>
<reference evidence="10" key="1">
    <citation type="journal article" date="2017" name="Genome Biol.">
        <title>Comparative genomics reveals high biological diversity and specific adaptations in the industrially and medically important fungal genus Aspergillus.</title>
        <authorList>
            <person name="de Vries R.P."/>
            <person name="Riley R."/>
            <person name="Wiebenga A."/>
            <person name="Aguilar-Osorio G."/>
            <person name="Amillis S."/>
            <person name="Uchima C.A."/>
            <person name="Anderluh G."/>
            <person name="Asadollahi M."/>
            <person name="Askin M."/>
            <person name="Barry K."/>
            <person name="Battaglia E."/>
            <person name="Bayram O."/>
            <person name="Benocci T."/>
            <person name="Braus-Stromeyer S.A."/>
            <person name="Caldana C."/>
            <person name="Canovas D."/>
            <person name="Cerqueira G.C."/>
            <person name="Chen F."/>
            <person name="Chen W."/>
            <person name="Choi C."/>
            <person name="Clum A."/>
            <person name="Dos Santos R.A."/>
            <person name="Damasio A.R."/>
            <person name="Diallinas G."/>
            <person name="Emri T."/>
            <person name="Fekete E."/>
            <person name="Flipphi M."/>
            <person name="Freyberg S."/>
            <person name="Gallo A."/>
            <person name="Gournas C."/>
            <person name="Habgood R."/>
            <person name="Hainaut M."/>
            <person name="Harispe M.L."/>
            <person name="Henrissat B."/>
            <person name="Hilden K.S."/>
            <person name="Hope R."/>
            <person name="Hossain A."/>
            <person name="Karabika E."/>
            <person name="Karaffa L."/>
            <person name="Karanyi Z."/>
            <person name="Krasevec N."/>
            <person name="Kuo A."/>
            <person name="Kusch H."/>
            <person name="LaButti K."/>
            <person name="Lagendijk E.L."/>
            <person name="Lapidus A."/>
            <person name="Levasseur A."/>
            <person name="Lindquist E."/>
            <person name="Lipzen A."/>
            <person name="Logrieco A.F."/>
            <person name="MacCabe A."/>
            <person name="Maekelae M.R."/>
            <person name="Malavazi I."/>
            <person name="Melin P."/>
            <person name="Meyer V."/>
            <person name="Mielnichuk N."/>
            <person name="Miskei M."/>
            <person name="Molnar A.P."/>
            <person name="Mule G."/>
            <person name="Ngan C.Y."/>
            <person name="Orejas M."/>
            <person name="Orosz E."/>
            <person name="Ouedraogo J.P."/>
            <person name="Overkamp K.M."/>
            <person name="Park H.-S."/>
            <person name="Perrone G."/>
            <person name="Piumi F."/>
            <person name="Punt P.J."/>
            <person name="Ram A.F."/>
            <person name="Ramon A."/>
            <person name="Rauscher S."/>
            <person name="Record E."/>
            <person name="Riano-Pachon D.M."/>
            <person name="Robert V."/>
            <person name="Roehrig J."/>
            <person name="Ruller R."/>
            <person name="Salamov A."/>
            <person name="Salih N.S."/>
            <person name="Samson R.A."/>
            <person name="Sandor E."/>
            <person name="Sanguinetti M."/>
            <person name="Schuetze T."/>
            <person name="Sepcic K."/>
            <person name="Shelest E."/>
            <person name="Sherlock G."/>
            <person name="Sophianopoulou V."/>
            <person name="Squina F.M."/>
            <person name="Sun H."/>
            <person name="Susca A."/>
            <person name="Todd R.B."/>
            <person name="Tsang A."/>
            <person name="Unkles S.E."/>
            <person name="van de Wiele N."/>
            <person name="van Rossen-Uffink D."/>
            <person name="Oliveira J.V."/>
            <person name="Vesth T.C."/>
            <person name="Visser J."/>
            <person name="Yu J.-H."/>
            <person name="Zhou M."/>
            <person name="Andersen M.R."/>
            <person name="Archer D.B."/>
            <person name="Baker S.E."/>
            <person name="Benoit I."/>
            <person name="Brakhage A.A."/>
            <person name="Braus G.H."/>
            <person name="Fischer R."/>
            <person name="Frisvad J.C."/>
            <person name="Goldman G.H."/>
            <person name="Houbraken J."/>
            <person name="Oakley B."/>
            <person name="Pocsi I."/>
            <person name="Scazzocchio C."/>
            <person name="Seiboth B."/>
            <person name="vanKuyk P.A."/>
            <person name="Wortman J."/>
            <person name="Dyer P.S."/>
            <person name="Grigoriev I.V."/>
        </authorList>
    </citation>
    <scope>NUCLEOTIDE SEQUENCE [LARGE SCALE GENOMIC DNA]</scope>
    <source>
        <strain evidence="10">CBS 593.65</strain>
    </source>
</reference>
<dbReference type="GO" id="GO:0004553">
    <property type="term" value="F:hydrolase activity, hydrolyzing O-glycosyl compounds"/>
    <property type="evidence" value="ECO:0007669"/>
    <property type="project" value="InterPro"/>
</dbReference>
<keyword evidence="10" id="KW-1185">Reference proteome</keyword>
<comment type="similarity">
    <text evidence="1 7">Belongs to the glycosyl hydrolase 43 family.</text>
</comment>
<dbReference type="AlphaFoldDB" id="A0A1L9U0V9"/>
<dbReference type="CDD" id="cd08999">
    <property type="entry name" value="GH43_ABN-like"/>
    <property type="match status" value="1"/>
</dbReference>
<dbReference type="Pfam" id="PF04616">
    <property type="entry name" value="Glyco_hydro_43"/>
    <property type="match status" value="1"/>
</dbReference>
<dbReference type="STRING" id="1036612.A0A1L9U0V9"/>
<evidence type="ECO:0000256" key="8">
    <source>
        <dbReference type="SAM" id="SignalP"/>
    </source>
</evidence>
<dbReference type="RefSeq" id="XP_040709130.1">
    <property type="nucleotide sequence ID" value="XM_040845633.1"/>
</dbReference>
<proteinExistence type="inferred from homology"/>
<dbReference type="InterPro" id="IPR051795">
    <property type="entry name" value="Glycosyl_Hydrlase_43"/>
</dbReference>
<evidence type="ECO:0000256" key="3">
    <source>
        <dbReference type="ARBA" id="ARBA00022801"/>
    </source>
</evidence>
<dbReference type="InterPro" id="IPR006710">
    <property type="entry name" value="Glyco_hydro_43"/>
</dbReference>
<dbReference type="GeneID" id="63761706"/>
<dbReference type="OrthoDB" id="3879658at2759"/>
<evidence type="ECO:0000313" key="9">
    <source>
        <dbReference type="EMBL" id="OJJ65324.1"/>
    </source>
</evidence>
<dbReference type="EMBL" id="KV878582">
    <property type="protein sequence ID" value="OJJ65324.1"/>
    <property type="molecule type" value="Genomic_DNA"/>
</dbReference>
<dbReference type="Proteomes" id="UP000184356">
    <property type="component" value="Unassembled WGS sequence"/>
</dbReference>
<keyword evidence="4 7" id="KW-0326">Glycosidase</keyword>
<feature type="active site" description="Proton donor" evidence="5">
    <location>
        <position position="212"/>
    </location>
</feature>
<dbReference type="PANTHER" id="PTHR42812:SF5">
    <property type="entry name" value="ENDO-ARABINASE"/>
    <property type="match status" value="1"/>
</dbReference>
<dbReference type="GO" id="GO:0005975">
    <property type="term" value="P:carbohydrate metabolic process"/>
    <property type="evidence" value="ECO:0007669"/>
    <property type="project" value="InterPro"/>
</dbReference>
<feature type="signal peptide" evidence="8">
    <location>
        <begin position="1"/>
        <end position="20"/>
    </location>
</feature>
<evidence type="ECO:0000256" key="5">
    <source>
        <dbReference type="PIRSR" id="PIRSR606710-1"/>
    </source>
</evidence>
<evidence type="ECO:0000256" key="6">
    <source>
        <dbReference type="PIRSR" id="PIRSR606710-2"/>
    </source>
</evidence>
<feature type="chain" id="PRO_5009887701" description="Arabinan endo-1,5-alpha-L-arabinosidase" evidence="8">
    <location>
        <begin position="21"/>
        <end position="319"/>
    </location>
</feature>
<dbReference type="SUPFAM" id="SSF75005">
    <property type="entry name" value="Arabinanase/levansucrase/invertase"/>
    <property type="match status" value="1"/>
</dbReference>
<evidence type="ECO:0008006" key="11">
    <source>
        <dbReference type="Google" id="ProtNLM"/>
    </source>
</evidence>
<accession>A0A1L9U0V9</accession>
<dbReference type="Gene3D" id="2.115.10.20">
    <property type="entry name" value="Glycosyl hydrolase domain, family 43"/>
    <property type="match status" value="1"/>
</dbReference>
<gene>
    <name evidence="9" type="ORF">ASPSYDRAFT_380614</name>
</gene>
<sequence>MRGCVESLTTLLLAAGYALAVPTHVLNTDFPDPAVIQTDQGYYAFGTQGNGVHVQVARSDDFTTWSLVDGTDALPGPFPAWVNQDDPQFWAPDVIHREDTFIMYYCAVSGTNGNKHCIAAATSSSIEGPYTPEADPTACHTDEGGAIDPMGFQDEDGTRYVLYKVDGNSLNEASERHPTPLMLQKLQGDGLVPDGDPVPILDRDDEDGPLIEAPSLVKVDGTYYLTFSSNMYDSLNYDVSYATASAVAGPYTKAKDPDAPLLVSGDAGSDGNLGGPGGADFLDEGRIVFHAFNNGKDIGDGRGVWIADIAIGDGKITVL</sequence>
<keyword evidence="2 8" id="KW-0732">Signal</keyword>
<evidence type="ECO:0000256" key="4">
    <source>
        <dbReference type="ARBA" id="ARBA00023295"/>
    </source>
</evidence>
<protein>
    <recommendedName>
        <fullName evidence="11">Arabinan endo-1,5-alpha-L-arabinosidase</fullName>
    </recommendedName>
</protein>
<organism evidence="9 10">
    <name type="scientific">Aspergillus sydowii CBS 593.65</name>
    <dbReference type="NCBI Taxonomy" id="1036612"/>
    <lineage>
        <taxon>Eukaryota</taxon>
        <taxon>Fungi</taxon>
        <taxon>Dikarya</taxon>
        <taxon>Ascomycota</taxon>
        <taxon>Pezizomycotina</taxon>
        <taxon>Eurotiomycetes</taxon>
        <taxon>Eurotiomycetidae</taxon>
        <taxon>Eurotiales</taxon>
        <taxon>Aspergillaceae</taxon>
        <taxon>Aspergillus</taxon>
        <taxon>Aspergillus subgen. Nidulantes</taxon>
    </lineage>
</organism>
<dbReference type="VEuPathDB" id="FungiDB:ASPSYDRAFT_380614"/>
<evidence type="ECO:0000256" key="7">
    <source>
        <dbReference type="RuleBase" id="RU361187"/>
    </source>
</evidence>
<feature type="site" description="Important for catalytic activity, responsible for pKa modulation of the active site Glu and correct orientation of both the proton donor and substrate" evidence="6">
    <location>
        <position position="148"/>
    </location>
</feature>
<evidence type="ECO:0000256" key="2">
    <source>
        <dbReference type="ARBA" id="ARBA00022729"/>
    </source>
</evidence>
<dbReference type="PANTHER" id="PTHR42812">
    <property type="entry name" value="BETA-XYLOSIDASE"/>
    <property type="match status" value="1"/>
</dbReference>
<evidence type="ECO:0000256" key="1">
    <source>
        <dbReference type="ARBA" id="ARBA00009865"/>
    </source>
</evidence>
<keyword evidence="3 7" id="KW-0378">Hydrolase</keyword>
<dbReference type="InterPro" id="IPR023296">
    <property type="entry name" value="Glyco_hydro_beta-prop_sf"/>
</dbReference>